<evidence type="ECO:0000313" key="3">
    <source>
        <dbReference type="Proteomes" id="UP001501147"/>
    </source>
</evidence>
<feature type="region of interest" description="Disordered" evidence="1">
    <location>
        <begin position="1"/>
        <end position="68"/>
    </location>
</feature>
<gene>
    <name evidence="2" type="ORF">GCM10023329_56930</name>
</gene>
<name>A0ABP9BK58_9ACTN</name>
<comment type="caution">
    <text evidence="2">The sequence shown here is derived from an EMBL/GenBank/DDBJ whole genome shotgun (WGS) entry which is preliminary data.</text>
</comment>
<keyword evidence="2" id="KW-0378">Hydrolase</keyword>
<sequence length="293" mass="30929">MAHRALPRWWGRQAGPDGRTSPRSDTTVGPAPQDGRPPRQARLGDLTGRRLGAPSPTGPAPARDTPVGGVVLLLPDGEPVSDRPASPLSYAALLPLGRTLARAGGPEGLLVHRVRYRTRGWNGVDAHLAADAAWAAEEAVRRYGDVPVCLVGHGMGARAALRAAGHPAVASVVALAPWLPEEDRAAPPEPVAQLAGRLVLIVHGTKDRATDPELSYRLAARAKKSHRDICRFEVHADGHALRQYQDEVLALTADFVLGSLFGRHYARPVADALAAPPPLGLRMPLAAGFGGGR</sequence>
<evidence type="ECO:0000313" key="2">
    <source>
        <dbReference type="EMBL" id="GAA4796700.1"/>
    </source>
</evidence>
<evidence type="ECO:0000256" key="1">
    <source>
        <dbReference type="SAM" id="MobiDB-lite"/>
    </source>
</evidence>
<organism evidence="2 3">
    <name type="scientific">Streptomyces sanyensis</name>
    <dbReference type="NCBI Taxonomy" id="568869"/>
    <lineage>
        <taxon>Bacteria</taxon>
        <taxon>Bacillati</taxon>
        <taxon>Actinomycetota</taxon>
        <taxon>Actinomycetes</taxon>
        <taxon>Kitasatosporales</taxon>
        <taxon>Streptomycetaceae</taxon>
        <taxon>Streptomyces</taxon>
    </lineage>
</organism>
<dbReference type="InterPro" id="IPR029058">
    <property type="entry name" value="AB_hydrolase_fold"/>
</dbReference>
<protein>
    <submittedName>
        <fullName evidence="2">Alpha/beta hydrolase</fullName>
    </submittedName>
</protein>
<reference evidence="3" key="1">
    <citation type="journal article" date="2019" name="Int. J. Syst. Evol. Microbiol.">
        <title>The Global Catalogue of Microorganisms (GCM) 10K type strain sequencing project: providing services to taxonomists for standard genome sequencing and annotation.</title>
        <authorList>
            <consortium name="The Broad Institute Genomics Platform"/>
            <consortium name="The Broad Institute Genome Sequencing Center for Infectious Disease"/>
            <person name="Wu L."/>
            <person name="Ma J."/>
        </authorList>
    </citation>
    <scope>NUCLEOTIDE SEQUENCE [LARGE SCALE GENOMIC DNA]</scope>
    <source>
        <strain evidence="3">JCM 18324</strain>
    </source>
</reference>
<dbReference type="GO" id="GO:0016787">
    <property type="term" value="F:hydrolase activity"/>
    <property type="evidence" value="ECO:0007669"/>
    <property type="project" value="UniProtKB-KW"/>
</dbReference>
<accession>A0ABP9BK58</accession>
<keyword evidence="3" id="KW-1185">Reference proteome</keyword>
<proteinExistence type="predicted"/>
<dbReference type="SUPFAM" id="SSF53474">
    <property type="entry name" value="alpha/beta-Hydrolases"/>
    <property type="match status" value="1"/>
</dbReference>
<dbReference type="Gene3D" id="3.40.50.1820">
    <property type="entry name" value="alpha/beta hydrolase"/>
    <property type="match status" value="1"/>
</dbReference>
<dbReference type="Proteomes" id="UP001501147">
    <property type="component" value="Unassembled WGS sequence"/>
</dbReference>
<dbReference type="RefSeq" id="WP_345616386.1">
    <property type="nucleotide sequence ID" value="NZ_BAABJV010000029.1"/>
</dbReference>
<dbReference type="EMBL" id="BAABJV010000029">
    <property type="protein sequence ID" value="GAA4796700.1"/>
    <property type="molecule type" value="Genomic_DNA"/>
</dbReference>